<sequence>MLYLAYAGGGYNQVFIAYSTDQGQTWESYNFYALGNTASGTAPTLVVYQGQLMLLTINENNGDIQYVYSSNPEDPNAWSNTYNVTYNNGSANQTSSSAVGAAVLDDTLYLVYQEGTLGSPSTGVYGLGTVTLNGTSPGNLANLIWDYNGIVNIGQGAAQGVGLTADSTQLYLTYTDGQGDFYVNTSSNGQDWRNPIIVPNQESNLAPAVTTLNDQLYVGYTGTNSSIYVTNTALPVLGNVTANPSLLLGDINGDGFADVLMGGDNASLITFGKGTEALLDESLGTGDLTLTLASGGFQDVFGLGDVNGDNLQDFGVIDNNINVYLVLGSNDLGTKTQLTVSPLSTTIPTPLNFGTAAGDLNGDGLADIIVGFLPNNPDVTNYNQLYIGFGNAQGTLNFQALNLPNNTSVNAAGDINGDGIDDLILGNGALNQGVGGVYALFGNPNLATQVSTNTPLPVTTYPGTPIINAPNADSLNWSDETTININANFNNPTFGTLGNTGLSTVVFNGEVVTIWVNNNNQLAFSTTTDPENWNSGNLFPDNFQTDAVPGLVEFNNQLYAYWYYSGNGANSTAIYYSQYQGNGQWGGLGYTNLTNNSLNVSSGLSGGINLVEYNNTLYAIWQGTGGEYGNSLYFSSSLDGFTWVAPQAIPNAAIFQTESVPSLAVFQNTLYAYYTGLNNSGETNGIYYITYDAASNAWSNPQLISNLSTNNNPNAVTDYGLSLVNVKDQTLYMAWQGGQNANNDIFMASSSDGVNWAVPNQIENVYGWGIPNIYLFENKLNLVSPAATQKNTSNTSIISTSSQQTVFPTALGNNLSPVGDVNGDGYGDVVVYAPGVPNQTGTSGAAYLWFGAANGFSSAQVLLTGANLTKDIAFSMAGDVNGDGLDDILIGNPNYSSSTYGQNAGITYAVFGASNLGDLSSINLSELQPVSVSGGTITDGKIGAIALTASGSGYLSNGSGTFNILVSSSTSSSDAIIQATVTGGKITGVQVTNPGAGFTSINTLSFDYTQGGGGTGASITVNSLVSLAGFQIVGLENSLASQSLSGGGDVNGDGFDDLVVGAPGDELSFVLFGGDFTASVNQYGSIGDDVLQGTVTGDVLIGQAGDDILLGNGGLDVLLGGTGNDWLQVRDTNFRRVNGGSGTDTLGLYGYNGQAWNLTTLAPGNRLKDIEVIDIRNYGSNLLTLNKATVLQLSPTKILTVNGDSSDKINLSPDFTANGTQYANGQNYTVYQAGVAQAWINTIIPSGNITFTASNSNSPSPPPQGTLTGVNHNSNPVFPTLTSTGSSNQATKFAVNSPVVAENGQALVFTITRSGNLAQSAAAQYRTLNDSAQAGVHYDAQAGYVVFAPHEAVKEVVIALKDDQELGPRQRQIHLGLVPLTSTAATLLSNRSLSFTNAPGTQLRNLGMNPVGLEQGLSQMGGLPFAELNFNVSTPNGKTTVTTAVNGLSSLNSYFRFNPRAKKYEEFLYNGHTGVEFLDTTGDNLVDTLKIHLIDGGRGDSDGVVNGVVAGFNAPAQVTPGPIQVNPGIFYIPTASDGVLQFHNVTAQGAYRFGVFQVDDAQGRIGHLLPSDPGYAAAVQARQQTIFQNATSSNLNALTASTAAAALGDPQRLTQSEFQANGAFMATQLEGNQHYGLFFSENGQTQLSIDNGVFHAEADSRGYVDLRWAKTQLEVGTSVLVTPGQPGYTLTAEVEIARGGAYNNTLALFKVDSFTGGLDTTGDGVIDTKPGDVAYTQAVLQRIQDPLTGRILPTVNTIFSSERQTVALASSTLYGMALIANGSVGQFLGTNPSNAPTGPIHSFFSFDAANPDGVAHVRRLGQTLWGFEDLFGGGDLDYNDMVVGLTWQHYS</sequence>
<dbReference type="SUPFAM" id="SSF141072">
    <property type="entry name" value="CalX-like"/>
    <property type="match status" value="1"/>
</dbReference>
<dbReference type="InterPro" id="IPR038081">
    <property type="entry name" value="CalX-like_sf"/>
</dbReference>
<dbReference type="EMBL" id="JAVMIP010000001">
    <property type="protein sequence ID" value="MDS3859650.1"/>
    <property type="molecule type" value="Genomic_DNA"/>
</dbReference>
<evidence type="ECO:0000256" key="3">
    <source>
        <dbReference type="ARBA" id="ARBA00022801"/>
    </source>
</evidence>
<protein>
    <submittedName>
        <fullName evidence="7">FG-GAP-like repeat-containing protein</fullName>
    </submittedName>
</protein>
<accession>A0AAE4JUU3</accession>
<dbReference type="InterPro" id="IPR028994">
    <property type="entry name" value="Integrin_alpha_N"/>
</dbReference>
<dbReference type="Pfam" id="PF00353">
    <property type="entry name" value="HemolysinCabind"/>
    <property type="match status" value="1"/>
</dbReference>
<dbReference type="InterPro" id="IPR013519">
    <property type="entry name" value="Int_alpha_beta-p"/>
</dbReference>
<organism evidence="7 8">
    <name type="scientific">Pseudocalidococcus azoricus BACA0444</name>
    <dbReference type="NCBI Taxonomy" id="2918990"/>
    <lineage>
        <taxon>Bacteria</taxon>
        <taxon>Bacillati</taxon>
        <taxon>Cyanobacteriota</taxon>
        <taxon>Cyanophyceae</taxon>
        <taxon>Acaryochloridales</taxon>
        <taxon>Thermosynechococcaceae</taxon>
        <taxon>Pseudocalidococcus</taxon>
        <taxon>Pseudocalidococcus azoricus</taxon>
    </lineage>
</organism>
<comment type="caution">
    <text evidence="7">The sequence shown here is derived from an EMBL/GenBank/DDBJ whole genome shotgun (WGS) entry which is preliminary data.</text>
</comment>
<dbReference type="Proteomes" id="UP001268256">
    <property type="component" value="Unassembled WGS sequence"/>
</dbReference>
<keyword evidence="2" id="KW-0677">Repeat</keyword>
<dbReference type="InterPro" id="IPR011049">
    <property type="entry name" value="Serralysin-like_metalloprot_C"/>
</dbReference>
<dbReference type="InterPro" id="IPR003644">
    <property type="entry name" value="Calx_beta"/>
</dbReference>
<dbReference type="SMART" id="SM00191">
    <property type="entry name" value="Int_alpha"/>
    <property type="match status" value="5"/>
</dbReference>
<dbReference type="InterPro" id="IPR001343">
    <property type="entry name" value="Hemolysn_Ca-bd"/>
</dbReference>
<dbReference type="GO" id="GO:0016787">
    <property type="term" value="F:hydrolase activity"/>
    <property type="evidence" value="ECO:0007669"/>
    <property type="project" value="UniProtKB-KW"/>
</dbReference>
<keyword evidence="1" id="KW-0732">Signal</keyword>
<dbReference type="SUPFAM" id="SSF75005">
    <property type="entry name" value="Arabinanase/levansucrase/invertase"/>
    <property type="match status" value="2"/>
</dbReference>
<evidence type="ECO:0000313" key="8">
    <source>
        <dbReference type="Proteomes" id="UP001268256"/>
    </source>
</evidence>
<dbReference type="GO" id="GO:0007154">
    <property type="term" value="P:cell communication"/>
    <property type="evidence" value="ECO:0007669"/>
    <property type="project" value="InterPro"/>
</dbReference>
<proteinExistence type="predicted"/>
<evidence type="ECO:0000256" key="5">
    <source>
        <dbReference type="ARBA" id="ARBA00023180"/>
    </source>
</evidence>
<keyword evidence="3" id="KW-0378">Hydrolase</keyword>
<dbReference type="PANTHER" id="PTHR23221">
    <property type="entry name" value="GLYCOSYLPHOSPHATIDYLINOSITOL PHOSPHOLIPASE D"/>
    <property type="match status" value="1"/>
</dbReference>
<dbReference type="Pfam" id="PF13448">
    <property type="entry name" value="DUF4114"/>
    <property type="match status" value="1"/>
</dbReference>
<keyword evidence="4" id="KW-0106">Calcium</keyword>
<evidence type="ECO:0000259" key="6">
    <source>
        <dbReference type="SMART" id="SM00237"/>
    </source>
</evidence>
<gene>
    <name evidence="7" type="ORF">RIF25_02400</name>
</gene>
<evidence type="ECO:0000256" key="4">
    <source>
        <dbReference type="ARBA" id="ARBA00022837"/>
    </source>
</evidence>
<evidence type="ECO:0000313" key="7">
    <source>
        <dbReference type="EMBL" id="MDS3859650.1"/>
    </source>
</evidence>
<feature type="domain" description="Calx-beta" evidence="6">
    <location>
        <begin position="1280"/>
        <end position="1376"/>
    </location>
</feature>
<dbReference type="Pfam" id="PF01839">
    <property type="entry name" value="FG-GAP"/>
    <property type="match status" value="3"/>
</dbReference>
<dbReference type="Gene3D" id="2.60.40.2030">
    <property type="match status" value="1"/>
</dbReference>
<dbReference type="GO" id="GO:0016020">
    <property type="term" value="C:membrane"/>
    <property type="evidence" value="ECO:0007669"/>
    <property type="project" value="InterPro"/>
</dbReference>
<dbReference type="InterPro" id="IPR013517">
    <property type="entry name" value="FG-GAP"/>
</dbReference>
<dbReference type="PANTHER" id="PTHR23221:SF7">
    <property type="entry name" value="PHOSPHATIDYLINOSITOL-GLYCAN-SPECIFIC PHOSPHOLIPASE D"/>
    <property type="match status" value="1"/>
</dbReference>
<dbReference type="InterPro" id="IPR018511">
    <property type="entry name" value="Hemolysin-typ_Ca-bd_CS"/>
</dbReference>
<keyword evidence="8" id="KW-1185">Reference proteome</keyword>
<dbReference type="Gene3D" id="2.150.10.10">
    <property type="entry name" value="Serralysin-like metalloprotease, C-terminal"/>
    <property type="match status" value="1"/>
</dbReference>
<dbReference type="Gene3D" id="2.130.10.130">
    <property type="entry name" value="Integrin alpha, N-terminal"/>
    <property type="match status" value="3"/>
</dbReference>
<name>A0AAE4JUU3_9CYAN</name>
<dbReference type="PROSITE" id="PS00330">
    <property type="entry name" value="HEMOLYSIN_CALCIUM"/>
    <property type="match status" value="1"/>
</dbReference>
<dbReference type="SMART" id="SM00237">
    <property type="entry name" value="Calx_beta"/>
    <property type="match status" value="1"/>
</dbReference>
<evidence type="ECO:0000256" key="1">
    <source>
        <dbReference type="ARBA" id="ARBA00022729"/>
    </source>
</evidence>
<reference evidence="8" key="1">
    <citation type="submission" date="2023-07" db="EMBL/GenBank/DDBJ databases">
        <authorList>
            <person name="Luz R."/>
            <person name="Cordeiro R."/>
            <person name="Fonseca A."/>
            <person name="Goncalves V."/>
        </authorList>
    </citation>
    <scope>NUCLEOTIDE SEQUENCE [LARGE SCALE GENOMIC DNA]</scope>
    <source>
        <strain evidence="8">BACA0444</strain>
    </source>
</reference>
<dbReference type="RefSeq" id="WP_322876951.1">
    <property type="nucleotide sequence ID" value="NZ_JAVMIP010000001.1"/>
</dbReference>
<dbReference type="InterPro" id="IPR023296">
    <property type="entry name" value="Glyco_hydro_beta-prop_sf"/>
</dbReference>
<evidence type="ECO:0000256" key="2">
    <source>
        <dbReference type="ARBA" id="ARBA00022737"/>
    </source>
</evidence>
<dbReference type="SUPFAM" id="SSF51120">
    <property type="entry name" value="beta-Roll"/>
    <property type="match status" value="1"/>
</dbReference>
<dbReference type="InterPro" id="IPR025193">
    <property type="entry name" value="DUF4114"/>
</dbReference>
<dbReference type="Pfam" id="PF03160">
    <property type="entry name" value="Calx-beta"/>
    <property type="match status" value="1"/>
</dbReference>
<dbReference type="PROSITE" id="PS51470">
    <property type="entry name" value="FG_GAP"/>
    <property type="match status" value="1"/>
</dbReference>
<keyword evidence="5" id="KW-0325">Glycoprotein</keyword>
<dbReference type="GO" id="GO:0005509">
    <property type="term" value="F:calcium ion binding"/>
    <property type="evidence" value="ECO:0007669"/>
    <property type="project" value="InterPro"/>
</dbReference>
<dbReference type="SUPFAM" id="SSF69318">
    <property type="entry name" value="Integrin alpha N-terminal domain"/>
    <property type="match status" value="1"/>
</dbReference>